<proteinExistence type="predicted"/>
<gene>
    <name evidence="2" type="ORF">SSLN_LOCUS3035</name>
</gene>
<feature type="region of interest" description="Disordered" evidence="1">
    <location>
        <begin position="123"/>
        <end position="146"/>
    </location>
</feature>
<organism evidence="4">
    <name type="scientific">Schistocephalus solidus</name>
    <name type="common">Tapeworm</name>
    <dbReference type="NCBI Taxonomy" id="70667"/>
    <lineage>
        <taxon>Eukaryota</taxon>
        <taxon>Metazoa</taxon>
        <taxon>Spiralia</taxon>
        <taxon>Lophotrochozoa</taxon>
        <taxon>Platyhelminthes</taxon>
        <taxon>Cestoda</taxon>
        <taxon>Eucestoda</taxon>
        <taxon>Diphyllobothriidea</taxon>
        <taxon>Diphyllobothriidae</taxon>
        <taxon>Schistocephalus</taxon>
    </lineage>
</organism>
<reference evidence="2 3" key="2">
    <citation type="submission" date="2018-11" db="EMBL/GenBank/DDBJ databases">
        <authorList>
            <consortium name="Pathogen Informatics"/>
        </authorList>
    </citation>
    <scope>NUCLEOTIDE SEQUENCE [LARGE SCALE GENOMIC DNA]</scope>
    <source>
        <strain evidence="2 3">NST_G2</strain>
    </source>
</reference>
<evidence type="ECO:0000313" key="3">
    <source>
        <dbReference type="Proteomes" id="UP000275846"/>
    </source>
</evidence>
<evidence type="ECO:0000313" key="4">
    <source>
        <dbReference type="WBParaSite" id="SSLN_0000313501-mRNA-1"/>
    </source>
</evidence>
<dbReference type="AlphaFoldDB" id="A0A183SFN7"/>
<accession>A0A183SFN7</accession>
<evidence type="ECO:0000256" key="1">
    <source>
        <dbReference type="SAM" id="MobiDB-lite"/>
    </source>
</evidence>
<name>A0A183SFN7_SCHSO</name>
<protein>
    <submittedName>
        <fullName evidence="4">C2 NT-type domain-containing protein</fullName>
    </submittedName>
</protein>
<evidence type="ECO:0000313" key="2">
    <source>
        <dbReference type="EMBL" id="VDL89420.1"/>
    </source>
</evidence>
<feature type="compositionally biased region" description="Low complexity" evidence="1">
    <location>
        <begin position="126"/>
        <end position="143"/>
    </location>
</feature>
<keyword evidence="3" id="KW-1185">Reference proteome</keyword>
<sequence length="188" mass="20549">MTHHSSVVWLAYPAHEELCSFELEEDPPEYVVIQGIAGLRQVPKAGTGTCLHFLEFLFLLARDEDQVNSSMVSAETESTFWEETVFQVAVETIEGDAGGNSVNITAEVIRGLPLPSDLLEKLFAPSQSSTRSNSSTGSRNINRGYRERGEIISSTSAIPDTSSIRSISSNDMINLSTADAANDDYEEK</sequence>
<dbReference type="Proteomes" id="UP000275846">
    <property type="component" value="Unassembled WGS sequence"/>
</dbReference>
<dbReference type="WBParaSite" id="SSLN_0000313501-mRNA-1">
    <property type="protein sequence ID" value="SSLN_0000313501-mRNA-1"/>
    <property type="gene ID" value="SSLN_0000313501"/>
</dbReference>
<dbReference type="EMBL" id="UYSU01032406">
    <property type="protein sequence ID" value="VDL89420.1"/>
    <property type="molecule type" value="Genomic_DNA"/>
</dbReference>
<reference evidence="4" key="1">
    <citation type="submission" date="2016-06" db="UniProtKB">
        <authorList>
            <consortium name="WormBaseParasite"/>
        </authorList>
    </citation>
    <scope>IDENTIFICATION</scope>
</reference>